<dbReference type="PANTHER" id="PTHR43433">
    <property type="entry name" value="HYDROLASE, ALPHA/BETA FOLD FAMILY PROTEIN"/>
    <property type="match status" value="1"/>
</dbReference>
<sequence>MPRIKANGLDIEYEEVGSADDPMILLISGYMGQMTEWPDSCKQALADAGRRVVTFDNRDIGLTTATDDPGVEEIVPPPMEALMQGAAAIADVQRANRPSGLARQFAALLAQPRWHDRLGTVTHPTLVLHGSVDRLIHPEAGRDVARRVPGVEFEIIEKWGHDLSEKVVTALLNRIIPFLNRTAQSGPAHAD</sequence>
<gene>
    <name evidence="1" type="ORF">HY3_08950</name>
</gene>
<comment type="caution">
    <text evidence="1">The sequence shown here is derived from an EMBL/GenBank/DDBJ whole genome shotgun (WGS) entry which is preliminary data.</text>
</comment>
<name>A0A062U8D2_9PROT</name>
<dbReference type="RefSeq" id="WP_034824430.1">
    <property type="nucleotide sequence ID" value="NZ_AWFA01000005.1"/>
</dbReference>
<reference evidence="1 2" key="1">
    <citation type="submission" date="2013-04" db="EMBL/GenBank/DDBJ databases">
        <title>Hyphomonas sp. T24B3 Genome Sequencing.</title>
        <authorList>
            <person name="Lai Q."/>
            <person name="Shao Z."/>
        </authorList>
    </citation>
    <scope>NUCLEOTIDE SEQUENCE [LARGE SCALE GENOMIC DNA]</scope>
    <source>
        <strain evidence="1 2">T24B3</strain>
    </source>
</reference>
<accession>A0A062U8D2</accession>
<dbReference type="AlphaFoldDB" id="A0A062U8D2"/>
<proteinExistence type="predicted"/>
<dbReference type="Gene3D" id="3.40.50.1820">
    <property type="entry name" value="alpha/beta hydrolase"/>
    <property type="match status" value="2"/>
</dbReference>
<dbReference type="InterPro" id="IPR029058">
    <property type="entry name" value="AB_hydrolase_fold"/>
</dbReference>
<dbReference type="SUPFAM" id="SSF53474">
    <property type="entry name" value="alpha/beta-Hydrolases"/>
    <property type="match status" value="1"/>
</dbReference>
<protein>
    <submittedName>
        <fullName evidence="1">Uncharacterized protein</fullName>
    </submittedName>
</protein>
<dbReference type="EMBL" id="AWFB01000006">
    <property type="protein sequence ID" value="RAN35188.1"/>
    <property type="molecule type" value="Genomic_DNA"/>
</dbReference>
<dbReference type="GO" id="GO:0004806">
    <property type="term" value="F:triacylglycerol lipase activity"/>
    <property type="evidence" value="ECO:0007669"/>
    <property type="project" value="TreeGrafter"/>
</dbReference>
<keyword evidence="2" id="KW-1185">Reference proteome</keyword>
<dbReference type="PANTHER" id="PTHR43433:SF5">
    <property type="entry name" value="AB HYDROLASE-1 DOMAIN-CONTAINING PROTEIN"/>
    <property type="match status" value="1"/>
</dbReference>
<dbReference type="STRING" id="1280941.HY2_08350"/>
<evidence type="ECO:0000313" key="2">
    <source>
        <dbReference type="Proteomes" id="UP000249123"/>
    </source>
</evidence>
<organism evidence="1 2">
    <name type="scientific">Hyphomonas pacifica</name>
    <dbReference type="NCBI Taxonomy" id="1280941"/>
    <lineage>
        <taxon>Bacteria</taxon>
        <taxon>Pseudomonadati</taxon>
        <taxon>Pseudomonadota</taxon>
        <taxon>Alphaproteobacteria</taxon>
        <taxon>Hyphomonadales</taxon>
        <taxon>Hyphomonadaceae</taxon>
        <taxon>Hyphomonas</taxon>
    </lineage>
</organism>
<dbReference type="OrthoDB" id="9798888at2"/>
<dbReference type="eggNOG" id="COG2267">
    <property type="taxonomic scope" value="Bacteria"/>
</dbReference>
<dbReference type="GO" id="GO:0046503">
    <property type="term" value="P:glycerolipid catabolic process"/>
    <property type="evidence" value="ECO:0007669"/>
    <property type="project" value="TreeGrafter"/>
</dbReference>
<dbReference type="InterPro" id="IPR050471">
    <property type="entry name" value="AB_hydrolase"/>
</dbReference>
<dbReference type="Proteomes" id="UP000249123">
    <property type="component" value="Unassembled WGS sequence"/>
</dbReference>
<evidence type="ECO:0000313" key="1">
    <source>
        <dbReference type="EMBL" id="RAN35188.1"/>
    </source>
</evidence>